<keyword evidence="1" id="KW-0812">Transmembrane</keyword>
<evidence type="ECO:0000313" key="3">
    <source>
        <dbReference type="Proteomes" id="UP000887116"/>
    </source>
</evidence>
<sequence>MHERIPTVIHLSIHLENGQRVYFTDANVLKRALNPPGTTPTAFFTLYQEDAFARTLLYSEGPSYYTWNEAKIVFIRRRRGKPAFSEKIEFVDFIQCILIIMNVSIFTCCWLMCLVLDLSMSLKLLTASHMPLSTVRVKL</sequence>
<keyword evidence="1" id="KW-1133">Transmembrane helix</keyword>
<protein>
    <submittedName>
        <fullName evidence="2">Uncharacterized protein</fullName>
    </submittedName>
</protein>
<organism evidence="2 3">
    <name type="scientific">Trichonephila clavata</name>
    <name type="common">Joro spider</name>
    <name type="synonym">Nephila clavata</name>
    <dbReference type="NCBI Taxonomy" id="2740835"/>
    <lineage>
        <taxon>Eukaryota</taxon>
        <taxon>Metazoa</taxon>
        <taxon>Ecdysozoa</taxon>
        <taxon>Arthropoda</taxon>
        <taxon>Chelicerata</taxon>
        <taxon>Arachnida</taxon>
        <taxon>Araneae</taxon>
        <taxon>Araneomorphae</taxon>
        <taxon>Entelegynae</taxon>
        <taxon>Araneoidea</taxon>
        <taxon>Nephilidae</taxon>
        <taxon>Trichonephila</taxon>
    </lineage>
</organism>
<keyword evidence="3" id="KW-1185">Reference proteome</keyword>
<comment type="caution">
    <text evidence="2">The sequence shown here is derived from an EMBL/GenBank/DDBJ whole genome shotgun (WGS) entry which is preliminary data.</text>
</comment>
<evidence type="ECO:0000256" key="1">
    <source>
        <dbReference type="SAM" id="Phobius"/>
    </source>
</evidence>
<reference evidence="2" key="1">
    <citation type="submission" date="2020-07" db="EMBL/GenBank/DDBJ databases">
        <title>Multicomponent nature underlies the extraordinary mechanical properties of spider dragline silk.</title>
        <authorList>
            <person name="Kono N."/>
            <person name="Nakamura H."/>
            <person name="Mori M."/>
            <person name="Yoshida Y."/>
            <person name="Ohtoshi R."/>
            <person name="Malay A.D."/>
            <person name="Moran D.A.P."/>
            <person name="Tomita M."/>
            <person name="Numata K."/>
            <person name="Arakawa K."/>
        </authorList>
    </citation>
    <scope>NUCLEOTIDE SEQUENCE</scope>
</reference>
<gene>
    <name evidence="2" type="primary">ANCDUO_02572</name>
    <name evidence="2" type="ORF">TNCT_108501</name>
</gene>
<accession>A0A8X6HVH5</accession>
<keyword evidence="1" id="KW-0472">Membrane</keyword>
<proteinExistence type="predicted"/>
<feature type="transmembrane region" description="Helical" evidence="1">
    <location>
        <begin position="97"/>
        <end position="116"/>
    </location>
</feature>
<dbReference type="OrthoDB" id="6509606at2759"/>
<evidence type="ECO:0000313" key="2">
    <source>
        <dbReference type="EMBL" id="GFQ66000.1"/>
    </source>
</evidence>
<dbReference type="EMBL" id="BMAO01030138">
    <property type="protein sequence ID" value="GFQ66000.1"/>
    <property type="molecule type" value="Genomic_DNA"/>
</dbReference>
<dbReference type="Proteomes" id="UP000887116">
    <property type="component" value="Unassembled WGS sequence"/>
</dbReference>
<name>A0A8X6HVH5_TRICU</name>
<dbReference type="AlphaFoldDB" id="A0A8X6HVH5"/>